<organism evidence="2 3">
    <name type="scientific">Seminavis robusta</name>
    <dbReference type="NCBI Taxonomy" id="568900"/>
    <lineage>
        <taxon>Eukaryota</taxon>
        <taxon>Sar</taxon>
        <taxon>Stramenopiles</taxon>
        <taxon>Ochrophyta</taxon>
        <taxon>Bacillariophyta</taxon>
        <taxon>Bacillariophyceae</taxon>
        <taxon>Bacillariophycidae</taxon>
        <taxon>Naviculales</taxon>
        <taxon>Naviculaceae</taxon>
        <taxon>Seminavis</taxon>
    </lineage>
</organism>
<dbReference type="AlphaFoldDB" id="A0A9N8EH36"/>
<name>A0A9N8EH36_9STRA</name>
<gene>
    <name evidence="2" type="ORF">SEMRO_1193_G251160.1</name>
</gene>
<reference evidence="2" key="1">
    <citation type="submission" date="2020-06" db="EMBL/GenBank/DDBJ databases">
        <authorList>
            <consortium name="Plant Systems Biology data submission"/>
        </authorList>
    </citation>
    <scope>NUCLEOTIDE SEQUENCE</scope>
    <source>
        <strain evidence="2">D6</strain>
    </source>
</reference>
<sequence>MILLANTSFPRFIFDDNNKFVPSPDLDETSISDNDEAEERVKKFEQFKCREDQDVAVFLSIANKMDVSSLIFILQGHAKAQALPAAAQAQAAAKISGKPTTPQKAVAKQFRFALANNDMVKCVYHVVPSVKDNPDMWWSDVEMKQIRGAAIQDVKYYRKYRADFRQTVELLANAGINEGVFTHATVEANLKKLMEDSYARGLEVHIVNLLSDLRKETVRAVLEEQAECRMCGDAPDITAESLREQSMAYTLQSRTFALKLAQCDQVESLKASLSSSSNRWDNNSNNDTSMVTPDPIPEPRSACA</sequence>
<feature type="region of interest" description="Disordered" evidence="1">
    <location>
        <begin position="274"/>
        <end position="304"/>
    </location>
</feature>
<accession>A0A9N8EH36</accession>
<evidence type="ECO:0000313" key="2">
    <source>
        <dbReference type="EMBL" id="CAB9521422.1"/>
    </source>
</evidence>
<dbReference type="EMBL" id="CAICTM010001191">
    <property type="protein sequence ID" value="CAB9521422.1"/>
    <property type="molecule type" value="Genomic_DNA"/>
</dbReference>
<keyword evidence="3" id="KW-1185">Reference proteome</keyword>
<proteinExistence type="predicted"/>
<protein>
    <submittedName>
        <fullName evidence="2">Uncharacterized protein</fullName>
    </submittedName>
</protein>
<dbReference type="OrthoDB" id="47300at2759"/>
<evidence type="ECO:0000256" key="1">
    <source>
        <dbReference type="SAM" id="MobiDB-lite"/>
    </source>
</evidence>
<comment type="caution">
    <text evidence="2">The sequence shown here is derived from an EMBL/GenBank/DDBJ whole genome shotgun (WGS) entry which is preliminary data.</text>
</comment>
<evidence type="ECO:0000313" key="3">
    <source>
        <dbReference type="Proteomes" id="UP001153069"/>
    </source>
</evidence>
<feature type="compositionally biased region" description="Low complexity" evidence="1">
    <location>
        <begin position="274"/>
        <end position="289"/>
    </location>
</feature>
<dbReference type="Proteomes" id="UP001153069">
    <property type="component" value="Unassembled WGS sequence"/>
</dbReference>